<dbReference type="SUPFAM" id="SSF52113">
    <property type="entry name" value="BRCT domain"/>
    <property type="match status" value="4"/>
</dbReference>
<evidence type="ECO:0000256" key="3">
    <source>
        <dbReference type="SAM" id="MobiDB-lite"/>
    </source>
</evidence>
<feature type="region of interest" description="Disordered" evidence="3">
    <location>
        <begin position="540"/>
        <end position="1092"/>
    </location>
</feature>
<comment type="caution">
    <text evidence="5">The sequence shown here is derived from an EMBL/GenBank/DDBJ whole genome shotgun (WGS) entry which is preliminary data.</text>
</comment>
<dbReference type="PRINTS" id="PR00930">
    <property type="entry name" value="HIGHMOBLTYIY"/>
</dbReference>
<dbReference type="InterPro" id="IPR036420">
    <property type="entry name" value="BRCT_dom_sf"/>
</dbReference>
<dbReference type="GO" id="GO:1990683">
    <property type="term" value="P:DNA double-strand break attachment to nuclear envelope"/>
    <property type="evidence" value="ECO:0007669"/>
    <property type="project" value="TreeGrafter"/>
</dbReference>
<dbReference type="PRINTS" id="PR00929">
    <property type="entry name" value="ATHOOK"/>
</dbReference>
<evidence type="ECO:0000313" key="5">
    <source>
        <dbReference type="EMBL" id="KAK7688419.1"/>
    </source>
</evidence>
<evidence type="ECO:0000313" key="6">
    <source>
        <dbReference type="Proteomes" id="UP001385951"/>
    </source>
</evidence>
<keyword evidence="1" id="KW-0677">Repeat</keyword>
<dbReference type="CDD" id="cd18432">
    <property type="entry name" value="BRCT_PAXIP1_rpt6_like"/>
    <property type="match status" value="1"/>
</dbReference>
<organism evidence="5 6">
    <name type="scientific">Cerrena zonata</name>
    <dbReference type="NCBI Taxonomy" id="2478898"/>
    <lineage>
        <taxon>Eukaryota</taxon>
        <taxon>Fungi</taxon>
        <taxon>Dikarya</taxon>
        <taxon>Basidiomycota</taxon>
        <taxon>Agaricomycotina</taxon>
        <taxon>Agaricomycetes</taxon>
        <taxon>Polyporales</taxon>
        <taxon>Cerrenaceae</taxon>
        <taxon>Cerrena</taxon>
    </lineage>
</organism>
<dbReference type="GO" id="GO:0003677">
    <property type="term" value="F:DNA binding"/>
    <property type="evidence" value="ECO:0007669"/>
    <property type="project" value="UniProtKB-KW"/>
</dbReference>
<accession>A0AAW0GEJ9</accession>
<dbReference type="InterPro" id="IPR001357">
    <property type="entry name" value="BRCT_dom"/>
</dbReference>
<dbReference type="PANTHER" id="PTHR47667">
    <property type="entry name" value="REGULATOR OF TY1 TRANSPOSITION PROTEIN 107"/>
    <property type="match status" value="1"/>
</dbReference>
<keyword evidence="6" id="KW-1185">Reference proteome</keyword>
<feature type="domain" description="BRCT" evidence="4">
    <location>
        <begin position="6"/>
        <end position="99"/>
    </location>
</feature>
<dbReference type="GO" id="GO:0005634">
    <property type="term" value="C:nucleus"/>
    <property type="evidence" value="ECO:0007669"/>
    <property type="project" value="InterPro"/>
</dbReference>
<dbReference type="SMART" id="SM00292">
    <property type="entry name" value="BRCT"/>
    <property type="match status" value="5"/>
</dbReference>
<name>A0AAW0GEJ9_9APHY</name>
<dbReference type="Proteomes" id="UP001385951">
    <property type="component" value="Unassembled WGS sequence"/>
</dbReference>
<feature type="compositionally biased region" description="Basic residues" evidence="3">
    <location>
        <begin position="952"/>
        <end position="965"/>
    </location>
</feature>
<feature type="domain" description="BRCT" evidence="4">
    <location>
        <begin position="100"/>
        <end position="180"/>
    </location>
</feature>
<dbReference type="CDD" id="cd17743">
    <property type="entry name" value="BRCT_BRC1_like_rpt5"/>
    <property type="match status" value="1"/>
</dbReference>
<dbReference type="PROSITE" id="PS50172">
    <property type="entry name" value="BRCT"/>
    <property type="match status" value="4"/>
</dbReference>
<feature type="compositionally biased region" description="Low complexity" evidence="3">
    <location>
        <begin position="936"/>
        <end position="946"/>
    </location>
</feature>
<dbReference type="CDD" id="cd18436">
    <property type="entry name" value="BRCT_BRC1_like_rpt2"/>
    <property type="match status" value="1"/>
</dbReference>
<dbReference type="GO" id="GO:0035361">
    <property type="term" value="C:Cul8-RING ubiquitin ligase complex"/>
    <property type="evidence" value="ECO:0007669"/>
    <property type="project" value="TreeGrafter"/>
</dbReference>
<evidence type="ECO:0000256" key="2">
    <source>
        <dbReference type="ARBA" id="ARBA00023125"/>
    </source>
</evidence>
<feature type="domain" description="BRCT" evidence="4">
    <location>
        <begin position="343"/>
        <end position="418"/>
    </location>
</feature>
<dbReference type="Gene3D" id="3.40.50.10190">
    <property type="entry name" value="BRCT domain"/>
    <property type="match status" value="5"/>
</dbReference>
<dbReference type="Pfam" id="PF12738">
    <property type="entry name" value="PTCB-BRCT"/>
    <property type="match status" value="2"/>
</dbReference>
<feature type="compositionally biased region" description="Basic and acidic residues" evidence="3">
    <location>
        <begin position="695"/>
        <end position="714"/>
    </location>
</feature>
<feature type="compositionally biased region" description="Basic and acidic residues" evidence="3">
    <location>
        <begin position="721"/>
        <end position="731"/>
    </location>
</feature>
<feature type="compositionally biased region" description="Acidic residues" evidence="3">
    <location>
        <begin position="540"/>
        <end position="550"/>
    </location>
</feature>
<proteinExistence type="predicted"/>
<dbReference type="PANTHER" id="PTHR47667:SF1">
    <property type="entry name" value="REGULATOR OF TY1 TRANSPOSITION PROTEIN 107"/>
    <property type="match status" value="1"/>
</dbReference>
<evidence type="ECO:0000259" key="4">
    <source>
        <dbReference type="PROSITE" id="PS50172"/>
    </source>
</evidence>
<dbReference type="SMART" id="SM00384">
    <property type="entry name" value="AT_hook"/>
    <property type="match status" value="6"/>
</dbReference>
<feature type="region of interest" description="Disordered" evidence="3">
    <location>
        <begin position="474"/>
        <end position="493"/>
    </location>
</feature>
<protein>
    <recommendedName>
        <fullName evidence="4">BRCT domain-containing protein</fullName>
    </recommendedName>
</protein>
<dbReference type="GO" id="GO:0006355">
    <property type="term" value="P:regulation of DNA-templated transcription"/>
    <property type="evidence" value="ECO:0007669"/>
    <property type="project" value="InterPro"/>
</dbReference>
<feature type="domain" description="BRCT" evidence="4">
    <location>
        <begin position="1106"/>
        <end position="1173"/>
    </location>
</feature>
<gene>
    <name evidence="5" type="ORF">QCA50_008792</name>
</gene>
<reference evidence="5 6" key="1">
    <citation type="submission" date="2022-09" db="EMBL/GenBank/DDBJ databases">
        <authorList>
            <person name="Palmer J.M."/>
        </authorList>
    </citation>
    <scope>NUCLEOTIDE SEQUENCE [LARGE SCALE GENOMIC DNA]</scope>
    <source>
        <strain evidence="5 6">DSM 7382</strain>
    </source>
</reference>
<dbReference type="GO" id="GO:0000785">
    <property type="term" value="C:chromatin"/>
    <property type="evidence" value="ECO:0007669"/>
    <property type="project" value="InterPro"/>
</dbReference>
<feature type="compositionally biased region" description="Basic residues" evidence="3">
    <location>
        <begin position="662"/>
        <end position="673"/>
    </location>
</feature>
<dbReference type="Pfam" id="PF16770">
    <property type="entry name" value="RTT107_BRCT_5"/>
    <property type="match status" value="1"/>
</dbReference>
<sequence length="1295" mass="142117">MADSSNTPQLFSNVFYAISDSIEDNKRKQLAALLNANGAQSVPPNDPTLSHFITTVLPHTESQSLDGLPSDTHAHLVTSLWVERTIIINSAQDPASYSPDPALLFSGITAAATDLAPSDLEVLSAGITALGGQWRSGLTKEVTHLFALSTGSAKYETAVKFQKTINIKVLVPHWFDDSVRLGVRGLATGPYEWPAPTVFKVGWESLQNEEKRLTPATMSPEKKALYETLLTSPSQDPDFSKATPRNIWKERKLLLDEELGLTESQRRAHEADIEREGGVVVHGEGGIEEADIVVTRYRAGPTYVKAFRLKKTIGSLSWLWYVRSTGKISRPTDQLLHYPIPKRTVEGFSNHSITITNYTGKDREYLKKLIATLGGDFTPSMSGKNTVVIAAYHQGTKTEKAVAWGIPVVNHLWLEDCFINWRNLTTTNEKYTCFPPGVDFGSMLGEKGIGRIGYDAKELDALEKDVGREERVLNGELSPKKTPAKKGKGKEQETLALARTASAKEVEDVVFEDADEDVVMNGVGETSVGGALEVELDHMDVDDDDDDDDPFISSKGKGKAKASPPKPTETRPIKKRRVERSPSSDPGIVVVVPTKAPQTPSVRAKMKTKAQSSSTPAKNGRTDDDEDDIMEEDKSPVQPTPKRGRPKKNPPADGEDVEASAKRGRGRPRKSVSRPRVGDQSEGESPPKRGRGRPRKSESRPRPEAKSDVEEVPKRGRGRPRKSESRPRPAEPSDDEEHQPKKGPGRPKKVPYDGSELSHRITRSQSRARAGKGKVLPPLGDDEDSDIQIVSGPKKTPSKVRKGKAVESDSEDEVVSPKKRGRPSTSGAAAKEKRKQVIDDDSEDDAPKPKSKRKEHVPIEIDTEDEDERGRKSLATPGKTPKRRLSVVVPTREQAYSLENLDSPKRNAKANAEHSRGRTKVHTNGASTSKRRHETPSASPSPSTRSPSPPPKIHKTPKSKAKRRQTPSPGPSTGTTTHRRRPSGVGLDETPAQRSPSRRSAATKATKKLREEVMPDMNQFQKQLKRGVMKGSWEESAPLASVSTAVKDKGKKRASMGDRGESEDEEDEREKKRAKKDGKAAQSGGKLNKKDPSSIVIMTTQVTFTDDVKRSMTRLGVSFTTNPSECTHLVAKNLVRTEKFLCAMTNAPIVVTDKWIEMCASTHHLLIEDDFLLSDPANEKKLGVNLNDALERAKENKGKLFTGMTFYITPKIPVGTKLLKNVITAGGGKVGTGTPTVRILKANSDRYVISCPDDKAVWRPLAEAGYPVYNQELILTGMLNQEIEWDKAGNKVLAA</sequence>
<evidence type="ECO:0000256" key="1">
    <source>
        <dbReference type="ARBA" id="ARBA00022737"/>
    </source>
</evidence>
<dbReference type="InterPro" id="IPR053036">
    <property type="entry name" value="CellCycle_DNARepair_Reg"/>
</dbReference>
<dbReference type="InterPro" id="IPR017956">
    <property type="entry name" value="AT_hook_DNA-bd_motif"/>
</dbReference>
<dbReference type="GO" id="GO:0006302">
    <property type="term" value="P:double-strand break repair"/>
    <property type="evidence" value="ECO:0007669"/>
    <property type="project" value="TreeGrafter"/>
</dbReference>
<dbReference type="EMBL" id="JASBNA010000011">
    <property type="protein sequence ID" value="KAK7688419.1"/>
    <property type="molecule type" value="Genomic_DNA"/>
</dbReference>
<dbReference type="Pfam" id="PF16589">
    <property type="entry name" value="BRCT_2"/>
    <property type="match status" value="1"/>
</dbReference>
<dbReference type="InterPro" id="IPR000116">
    <property type="entry name" value="HMGA"/>
</dbReference>
<keyword evidence="2" id="KW-0238">DNA-binding</keyword>